<gene>
    <name evidence="3" type="ORF">BKE38_15225</name>
</gene>
<evidence type="ECO:0000313" key="3">
    <source>
        <dbReference type="EMBL" id="ONG52014.1"/>
    </source>
</evidence>
<accession>A0A1V2H110</accession>
<dbReference type="InterPro" id="IPR044031">
    <property type="entry name" value="TssC1_N"/>
</dbReference>
<name>A0A1V2H110_9PROT</name>
<dbReference type="InterPro" id="IPR044032">
    <property type="entry name" value="TssC1_C"/>
</dbReference>
<sequence length="492" mass="52863">MTASIALREAVLAGHFLGSAGAKAAGALAAFAVEGDLLDWFGDRRFADADTLREAIDRDVAALDAMIDAQLAALLETPRLQQLEGSWRGLHWLAGRLPYGARVRLRLLVVRWPELCRDFQRAAEFDQSALFRAVYEEEFGKPGGEPFGLLLADYALRHAPGPGSPSDDMAGLDALAAVAAAAFAPTAIAAHPALFGLDAYSAANPALDLTEALRGEAHRRWRSLQQREDMRFLALLLPRMLARAPWADEGVRADGFRPRGALGGRVWTSPVYAMGAVVLRAFARYGWPADLRGAAVAEDAMGGVVDALPVDRLSGDAPGLPPRPPVELALTDLQERQLVEAGILPLLGLESLPELTFAAAPALHRPPRMTGEAGEANQRLSAQFNAILCVSRFAHCIKVMGRDMVGAFRTPEEVERQLQRWLTGFTNASGSALGESAARYPLRNARVTVEEQPGRPGVYGCVLHLQPHYQLDEVGAAFRLVTDLQAPGAAAA</sequence>
<feature type="domain" description="TssC1 N-terminal" evidence="1">
    <location>
        <begin position="57"/>
        <end position="363"/>
    </location>
</feature>
<dbReference type="PANTHER" id="PTHR35565">
    <property type="entry name" value="CYTOPLASMIC PROTEIN-RELATED"/>
    <property type="match status" value="1"/>
</dbReference>
<dbReference type="EMBL" id="MLCO01000149">
    <property type="protein sequence ID" value="ONG52014.1"/>
    <property type="molecule type" value="Genomic_DNA"/>
</dbReference>
<organism evidence="3 4">
    <name type="scientific">Teichococcus deserti</name>
    <dbReference type="NCBI Taxonomy" id="1817963"/>
    <lineage>
        <taxon>Bacteria</taxon>
        <taxon>Pseudomonadati</taxon>
        <taxon>Pseudomonadota</taxon>
        <taxon>Alphaproteobacteria</taxon>
        <taxon>Acetobacterales</taxon>
        <taxon>Roseomonadaceae</taxon>
        <taxon>Roseomonas</taxon>
    </lineage>
</organism>
<protein>
    <recommendedName>
        <fullName evidence="5">Type VI secretion protein</fullName>
    </recommendedName>
</protein>
<dbReference type="OrthoDB" id="9764000at2"/>
<evidence type="ECO:0000259" key="1">
    <source>
        <dbReference type="Pfam" id="PF05943"/>
    </source>
</evidence>
<dbReference type="Proteomes" id="UP000188879">
    <property type="component" value="Unassembled WGS sequence"/>
</dbReference>
<reference evidence="3 4" key="1">
    <citation type="submission" date="2016-10" db="EMBL/GenBank/DDBJ databases">
        <title>Draft Genome sequence of Roseomonas sp. strain M3.</title>
        <authorList>
            <person name="Subhash Y."/>
            <person name="Lee S."/>
        </authorList>
    </citation>
    <scope>NUCLEOTIDE SEQUENCE [LARGE SCALE GENOMIC DNA]</scope>
    <source>
        <strain evidence="3 4">M3</strain>
    </source>
</reference>
<evidence type="ECO:0008006" key="5">
    <source>
        <dbReference type="Google" id="ProtNLM"/>
    </source>
</evidence>
<keyword evidence="4" id="KW-1185">Reference proteome</keyword>
<dbReference type="NCBIfam" id="TIGR03355">
    <property type="entry name" value="VI_chp_2"/>
    <property type="match status" value="1"/>
</dbReference>
<dbReference type="AlphaFoldDB" id="A0A1V2H110"/>
<dbReference type="Pfam" id="PF18945">
    <property type="entry name" value="VipB_2"/>
    <property type="match status" value="1"/>
</dbReference>
<proteinExistence type="predicted"/>
<dbReference type="RefSeq" id="WP_076958197.1">
    <property type="nucleotide sequence ID" value="NZ_MLCO01000149.1"/>
</dbReference>
<dbReference type="InterPro" id="IPR010269">
    <property type="entry name" value="T6SS_TssC-like"/>
</dbReference>
<comment type="caution">
    <text evidence="3">The sequence shown here is derived from an EMBL/GenBank/DDBJ whole genome shotgun (WGS) entry which is preliminary data.</text>
</comment>
<dbReference type="PANTHER" id="PTHR35565:SF3">
    <property type="entry name" value="TYPE VI SECRETION SYSTEM SHEATH PROTEIN TSSC1"/>
    <property type="match status" value="1"/>
</dbReference>
<feature type="domain" description="TssC1 C-terminal" evidence="2">
    <location>
        <begin position="375"/>
        <end position="484"/>
    </location>
</feature>
<evidence type="ECO:0000259" key="2">
    <source>
        <dbReference type="Pfam" id="PF18945"/>
    </source>
</evidence>
<dbReference type="Pfam" id="PF05943">
    <property type="entry name" value="VipB"/>
    <property type="match status" value="1"/>
</dbReference>
<evidence type="ECO:0000313" key="4">
    <source>
        <dbReference type="Proteomes" id="UP000188879"/>
    </source>
</evidence>